<evidence type="ECO:0000313" key="4">
    <source>
        <dbReference type="Proteomes" id="UP000535838"/>
    </source>
</evidence>
<dbReference type="PANTHER" id="PTHR45947:SF3">
    <property type="entry name" value="SULFOQUINOVOSYL TRANSFERASE SQD2"/>
    <property type="match status" value="1"/>
</dbReference>
<sequence>MNVLQALFFPPEQPGGVSSMVPYIRERFRKLGWEMELFSLPKRIRNKGAEPIEFETFDWQPYGGNAIVDKYIQTLKDYIWWTKLRLKDNKYDLIHAHHPVAALAMKRIYPDVPVVMTIHSSYERELLLNGKIKEGGPEHRFLTSIYGELERKTDRLLTVSHSFSKYLSSYLQAPEAVGVIPNGYDEKRFKPISHENEVTQLVTICRLVPAKGIDLLLKACAEVQKRGHKFVLHIIGDGPIREELEAMAQELGIYENTIFYGYMLHPEELMPFFDVFVLPSRAESFGSVFAEAALCLLSLVGTDVGGIPEQIENGVNGLLVPAEDPAALAEALESLILDPHYRYELARAAWNKAKKSYSLNRVISELKKVYIELGANELAAAEETLLEEEPGKEEA</sequence>
<organism evidence="3 4">
    <name type="scientific">Cohnella thailandensis</name>
    <dbReference type="NCBI Taxonomy" id="557557"/>
    <lineage>
        <taxon>Bacteria</taxon>
        <taxon>Bacillati</taxon>
        <taxon>Bacillota</taxon>
        <taxon>Bacilli</taxon>
        <taxon>Bacillales</taxon>
        <taxon>Paenibacillaceae</taxon>
        <taxon>Cohnella</taxon>
    </lineage>
</organism>
<evidence type="ECO:0000313" key="3">
    <source>
        <dbReference type="EMBL" id="MBB6634024.1"/>
    </source>
</evidence>
<dbReference type="InterPro" id="IPR001296">
    <property type="entry name" value="Glyco_trans_1"/>
</dbReference>
<proteinExistence type="predicted"/>
<dbReference type="Pfam" id="PF00534">
    <property type="entry name" value="Glycos_transf_1"/>
    <property type="match status" value="1"/>
</dbReference>
<dbReference type="Proteomes" id="UP000535838">
    <property type="component" value="Unassembled WGS sequence"/>
</dbReference>
<evidence type="ECO:0000259" key="2">
    <source>
        <dbReference type="Pfam" id="PF13439"/>
    </source>
</evidence>
<dbReference type="CDD" id="cd03801">
    <property type="entry name" value="GT4_PimA-like"/>
    <property type="match status" value="1"/>
</dbReference>
<gene>
    <name evidence="3" type="ORF">H7B67_07880</name>
</gene>
<comment type="caution">
    <text evidence="3">The sequence shown here is derived from an EMBL/GenBank/DDBJ whole genome shotgun (WGS) entry which is preliminary data.</text>
</comment>
<dbReference type="InterPro" id="IPR050194">
    <property type="entry name" value="Glycosyltransferase_grp1"/>
</dbReference>
<dbReference type="InterPro" id="IPR028098">
    <property type="entry name" value="Glyco_trans_4-like_N"/>
</dbReference>
<dbReference type="AlphaFoldDB" id="A0A841SPZ0"/>
<feature type="domain" description="Glycosyl transferase family 1" evidence="1">
    <location>
        <begin position="190"/>
        <end position="349"/>
    </location>
</feature>
<name>A0A841SPZ0_9BACL</name>
<dbReference type="Pfam" id="PF13439">
    <property type="entry name" value="Glyco_transf_4"/>
    <property type="match status" value="1"/>
</dbReference>
<feature type="domain" description="Glycosyltransferase subfamily 4-like N-terminal" evidence="2">
    <location>
        <begin position="14"/>
        <end position="188"/>
    </location>
</feature>
<reference evidence="3 4" key="1">
    <citation type="submission" date="2020-08" db="EMBL/GenBank/DDBJ databases">
        <title>Cohnella phylogeny.</title>
        <authorList>
            <person name="Dunlap C."/>
        </authorList>
    </citation>
    <scope>NUCLEOTIDE SEQUENCE [LARGE SCALE GENOMIC DNA]</scope>
    <source>
        <strain evidence="3 4">DSM 25241</strain>
    </source>
</reference>
<dbReference type="EMBL" id="JACJVQ010000005">
    <property type="protein sequence ID" value="MBB6634024.1"/>
    <property type="molecule type" value="Genomic_DNA"/>
</dbReference>
<keyword evidence="3" id="KW-0808">Transferase</keyword>
<accession>A0A841SPZ0</accession>
<dbReference type="PANTHER" id="PTHR45947">
    <property type="entry name" value="SULFOQUINOVOSYL TRANSFERASE SQD2"/>
    <property type="match status" value="1"/>
</dbReference>
<keyword evidence="4" id="KW-1185">Reference proteome</keyword>
<protein>
    <submittedName>
        <fullName evidence="3">Glycosyltransferase family 4 protein</fullName>
    </submittedName>
</protein>
<dbReference type="RefSeq" id="WP_185119219.1">
    <property type="nucleotide sequence ID" value="NZ_JACJVQ010000005.1"/>
</dbReference>
<dbReference type="GO" id="GO:0016757">
    <property type="term" value="F:glycosyltransferase activity"/>
    <property type="evidence" value="ECO:0007669"/>
    <property type="project" value="InterPro"/>
</dbReference>
<evidence type="ECO:0000259" key="1">
    <source>
        <dbReference type="Pfam" id="PF00534"/>
    </source>
</evidence>
<dbReference type="Gene3D" id="3.40.50.2000">
    <property type="entry name" value="Glycogen Phosphorylase B"/>
    <property type="match status" value="2"/>
</dbReference>
<dbReference type="SUPFAM" id="SSF53756">
    <property type="entry name" value="UDP-Glycosyltransferase/glycogen phosphorylase"/>
    <property type="match status" value="1"/>
</dbReference>